<feature type="region of interest" description="Disordered" evidence="2">
    <location>
        <begin position="1"/>
        <end position="70"/>
    </location>
</feature>
<dbReference type="GO" id="GO:0005634">
    <property type="term" value="C:nucleus"/>
    <property type="evidence" value="ECO:0007669"/>
    <property type="project" value="InterPro"/>
</dbReference>
<keyword evidence="1" id="KW-0539">Nucleus</keyword>
<feature type="compositionally biased region" description="Polar residues" evidence="2">
    <location>
        <begin position="376"/>
        <end position="394"/>
    </location>
</feature>
<dbReference type="OrthoDB" id="5374328at2759"/>
<feature type="region of interest" description="Disordered" evidence="2">
    <location>
        <begin position="170"/>
        <end position="193"/>
    </location>
</feature>
<dbReference type="Pfam" id="PF10297">
    <property type="entry name" value="Hap4_Hap_bind"/>
    <property type="match status" value="1"/>
</dbReference>
<dbReference type="eggNOG" id="ENOG502S1KC">
    <property type="taxonomic scope" value="Eukaryota"/>
</dbReference>
<feature type="compositionally biased region" description="Low complexity" evidence="2">
    <location>
        <begin position="174"/>
        <end position="193"/>
    </location>
</feature>
<feature type="region of interest" description="Disordered" evidence="2">
    <location>
        <begin position="362"/>
        <end position="394"/>
    </location>
</feature>
<dbReference type="InterPro" id="IPR018287">
    <property type="entry name" value="Hap4_TF_heteromerisation"/>
</dbReference>
<feature type="region of interest" description="Disordered" evidence="2">
    <location>
        <begin position="508"/>
        <end position="535"/>
    </location>
</feature>
<dbReference type="AlphaFoldDB" id="H8WZF6"/>
<dbReference type="GO" id="GO:0006355">
    <property type="term" value="P:regulation of DNA-templated transcription"/>
    <property type="evidence" value="ECO:0007669"/>
    <property type="project" value="InterPro"/>
</dbReference>
<feature type="domain" description="Hap4 transcription factor heteromerisation" evidence="3">
    <location>
        <begin position="56"/>
        <end position="71"/>
    </location>
</feature>
<reference evidence="4 5" key="1">
    <citation type="journal article" date="2012" name="PLoS ONE">
        <title>Sequence and analysis of the genome of the pathogenic yeast Candida orthopsilosis.</title>
        <authorList>
            <person name="Riccombeni A."/>
            <person name="Vidanes G."/>
            <person name="Proux-Wera E."/>
            <person name="Wolfe K.H."/>
            <person name="Butler G."/>
        </authorList>
    </citation>
    <scope>NUCLEOTIDE SEQUENCE [LARGE SCALE GENOMIC DNA]</scope>
    <source>
        <strain evidence="4 5">Co 90-125</strain>
    </source>
</reference>
<dbReference type="RefSeq" id="XP_003867262.1">
    <property type="nucleotide sequence ID" value="XM_003867214.1"/>
</dbReference>
<feature type="compositionally biased region" description="Polar residues" evidence="2">
    <location>
        <begin position="42"/>
        <end position="55"/>
    </location>
</feature>
<accession>H8WZF6</accession>
<sequence length="544" mass="60234">MTTTMTASTAPILKQQPPTDEKPVQLKSGLETQSHTQHHSTEAISQTQEQPVTIKTSKEWVLPPRPKPGRKLKEIKAKKKCTKKSSSAPDTTATTTTTIKKAPTITNSTTRKVNKKHDCCTNDLNPDLSTVSSLLQNISIIDSENSCLKSNLLCLIHEYKHLKSLVLNSPPAPTEASEQSATNSSAATTTSELAESLPDDLAEMVDSITHEVRAVHKRSFVEVCDEEEDLLSEIEQITEDGEPLRRMSTPAPRGSIVSSASSASASSPIATVMGYNSSTVDTVASTPLPATLEFEEFINIEESDEKNIISNEAAATNPVPVGSLSTYRSKKFAHYKDFHKLDTEEDSDGDINFEDDDLINGGGDEEEEGFLGELCTPSSTSSHDLSRTTSPYSDYETNSLMSTLTRTTTGSSINTVIHEKPNFSSEKLHNNSGYTSIHPPPLTLKKMGNFFDLPKYQENDKLYSFKFDTAEYQAKRIDDEYNLVTDLLEEKLMSNEINYYSQQQQSGLGQVQGYRQRQHNHHQQQGLGHDDDDVNDRGSFMNFY</sequence>
<evidence type="ECO:0000313" key="5">
    <source>
        <dbReference type="Proteomes" id="UP000005018"/>
    </source>
</evidence>
<keyword evidence="5" id="KW-1185">Reference proteome</keyword>
<protein>
    <submittedName>
        <fullName evidence="4">Hap41 protein</fullName>
    </submittedName>
</protein>
<dbReference type="EMBL" id="HE681720">
    <property type="protein sequence ID" value="CCG21824.1"/>
    <property type="molecule type" value="Genomic_DNA"/>
</dbReference>
<dbReference type="KEGG" id="cot:CORT_0B01040"/>
<evidence type="ECO:0000313" key="4">
    <source>
        <dbReference type="EMBL" id="CCG21824.1"/>
    </source>
</evidence>
<evidence type="ECO:0000256" key="2">
    <source>
        <dbReference type="SAM" id="MobiDB-lite"/>
    </source>
</evidence>
<dbReference type="Proteomes" id="UP000005018">
    <property type="component" value="Chromosome 2"/>
</dbReference>
<evidence type="ECO:0000259" key="3">
    <source>
        <dbReference type="Pfam" id="PF10297"/>
    </source>
</evidence>
<name>H8WZF6_CANO9</name>
<dbReference type="HOGENOM" id="CLU_500562_0_0_1"/>
<evidence type="ECO:0000256" key="1">
    <source>
        <dbReference type="ARBA" id="ARBA00023242"/>
    </source>
</evidence>
<dbReference type="GeneID" id="14538089"/>
<gene>
    <name evidence="4" type="ORF">CORT_0B01040</name>
</gene>
<organism evidence="4 5">
    <name type="scientific">Candida orthopsilosis (strain 90-125)</name>
    <name type="common">Yeast</name>
    <dbReference type="NCBI Taxonomy" id="1136231"/>
    <lineage>
        <taxon>Eukaryota</taxon>
        <taxon>Fungi</taxon>
        <taxon>Dikarya</taxon>
        <taxon>Ascomycota</taxon>
        <taxon>Saccharomycotina</taxon>
        <taxon>Pichiomycetes</taxon>
        <taxon>Debaryomycetaceae</taxon>
        <taxon>Candida/Lodderomyces clade</taxon>
        <taxon>Candida</taxon>
    </lineage>
</organism>
<proteinExistence type="predicted"/>